<sequence length="667" mass="71788">MRLVRSAGPHLDKLIRRDQLESARASLQQSLPINGLLGLASFLVALNSGHGPLGGMWFSASIAVNLLRLGLSRAPCLGLATLPEGASSSREMAARSIDRHLQLACLAALLSGLVWAFLPVLCDGYTSAQTLFYLTVTCGITAGAVTHGISFARIPVCFITPPLLSVAGCLLAGGGFDRLCLAATVLLYLAALVRSAVATERNFRETSRLKHEATVLAEARKAAHASASALAEEMHQRATHDGLTGLLNRAGFTQRAEARMATGGAVCLMLLDLDGFKLVNDVYGHTMGDRVLIEVAQRIRTTLPAECDIARLGGDEFAVVFDRTQVIENPAALAERLIRAVAEPFDSFDAGRLGMSVGICHRPAESLTQLLSCADEALYAAKHTGRNHFRLFDEGLRKRLEMRRECERGLSQALAEGALKVWFQPIFGCGGRSATSLEALVRWHHPVHGWVSPPDLIAAAAMAGLTESLLRFILEQVCTMLCALRSRGFHTLSVAMNVSPREMAQIPVDEIILGRLRALGLPTTVLEIEITEETALDIEAVQGKLLALSRAGIRVALDDFGNGYSSLASLRQLRADRVKIDRSLVTGLTEAEDKRELVQAVLGLGRALDLEVVAEGIETADDLATLQAMGCPFMQGFHLGRPQPADDILDSLETLSDRPDPVRLRGA</sequence>
<gene>
    <name evidence="4" type="ORF">ACFQDP_19600</name>
</gene>
<proteinExistence type="predicted"/>
<evidence type="ECO:0000313" key="5">
    <source>
        <dbReference type="Proteomes" id="UP001596237"/>
    </source>
</evidence>
<dbReference type="Proteomes" id="UP001596237">
    <property type="component" value="Unassembled WGS sequence"/>
</dbReference>
<dbReference type="EMBL" id="JBHSTT010000078">
    <property type="protein sequence ID" value="MFC6391517.1"/>
    <property type="molecule type" value="Genomic_DNA"/>
</dbReference>
<dbReference type="CDD" id="cd01949">
    <property type="entry name" value="GGDEF"/>
    <property type="match status" value="1"/>
</dbReference>
<dbReference type="NCBIfam" id="TIGR00254">
    <property type="entry name" value="GGDEF"/>
    <property type="match status" value="1"/>
</dbReference>
<dbReference type="PROSITE" id="PS50883">
    <property type="entry name" value="EAL"/>
    <property type="match status" value="1"/>
</dbReference>
<evidence type="ECO:0000313" key="4">
    <source>
        <dbReference type="EMBL" id="MFC6391517.1"/>
    </source>
</evidence>
<evidence type="ECO:0000259" key="3">
    <source>
        <dbReference type="PROSITE" id="PS50887"/>
    </source>
</evidence>
<dbReference type="SUPFAM" id="SSF55073">
    <property type="entry name" value="Nucleotide cyclase"/>
    <property type="match status" value="1"/>
</dbReference>
<dbReference type="Gene3D" id="3.20.20.450">
    <property type="entry name" value="EAL domain"/>
    <property type="match status" value="1"/>
</dbReference>
<organism evidence="4 5">
    <name type="scientific">Methylorubrum zatmanii</name>
    <dbReference type="NCBI Taxonomy" id="29429"/>
    <lineage>
        <taxon>Bacteria</taxon>
        <taxon>Pseudomonadati</taxon>
        <taxon>Pseudomonadota</taxon>
        <taxon>Alphaproteobacteria</taxon>
        <taxon>Hyphomicrobiales</taxon>
        <taxon>Methylobacteriaceae</taxon>
        <taxon>Methylorubrum</taxon>
    </lineage>
</organism>
<feature type="domain" description="EAL" evidence="2">
    <location>
        <begin position="403"/>
        <end position="656"/>
    </location>
</feature>
<dbReference type="Pfam" id="PF00990">
    <property type="entry name" value="GGDEF"/>
    <property type="match status" value="1"/>
</dbReference>
<feature type="transmembrane region" description="Helical" evidence="1">
    <location>
        <begin position="101"/>
        <end position="118"/>
    </location>
</feature>
<evidence type="ECO:0000259" key="2">
    <source>
        <dbReference type="PROSITE" id="PS50883"/>
    </source>
</evidence>
<dbReference type="SUPFAM" id="SSF141868">
    <property type="entry name" value="EAL domain-like"/>
    <property type="match status" value="1"/>
</dbReference>
<dbReference type="RefSeq" id="WP_192285018.1">
    <property type="nucleotide sequence ID" value="NZ_JBHSTT010000078.1"/>
</dbReference>
<feature type="transmembrane region" description="Helical" evidence="1">
    <location>
        <begin position="156"/>
        <end position="175"/>
    </location>
</feature>
<feature type="domain" description="GGDEF" evidence="3">
    <location>
        <begin position="264"/>
        <end position="394"/>
    </location>
</feature>
<dbReference type="InterPro" id="IPR043128">
    <property type="entry name" value="Rev_trsase/Diguanyl_cyclase"/>
</dbReference>
<feature type="transmembrane region" description="Helical" evidence="1">
    <location>
        <begin position="130"/>
        <end position="149"/>
    </location>
</feature>
<dbReference type="InterPro" id="IPR029787">
    <property type="entry name" value="Nucleotide_cyclase"/>
</dbReference>
<accession>A0ABW1WVN3</accession>
<reference evidence="5" key="1">
    <citation type="journal article" date="2019" name="Int. J. Syst. Evol. Microbiol.">
        <title>The Global Catalogue of Microorganisms (GCM) 10K type strain sequencing project: providing services to taxonomists for standard genome sequencing and annotation.</title>
        <authorList>
            <consortium name="The Broad Institute Genomics Platform"/>
            <consortium name="The Broad Institute Genome Sequencing Center for Infectious Disease"/>
            <person name="Wu L."/>
            <person name="Ma J."/>
        </authorList>
    </citation>
    <scope>NUCLEOTIDE SEQUENCE [LARGE SCALE GENOMIC DNA]</scope>
    <source>
        <strain evidence="5">CCUG 36916</strain>
    </source>
</reference>
<keyword evidence="1" id="KW-0812">Transmembrane</keyword>
<keyword evidence="1" id="KW-0472">Membrane</keyword>
<dbReference type="CDD" id="cd01948">
    <property type="entry name" value="EAL"/>
    <property type="match status" value="1"/>
</dbReference>
<dbReference type="InterPro" id="IPR000160">
    <property type="entry name" value="GGDEF_dom"/>
</dbReference>
<keyword evidence="1" id="KW-1133">Transmembrane helix</keyword>
<comment type="caution">
    <text evidence="4">The sequence shown here is derived from an EMBL/GenBank/DDBJ whole genome shotgun (WGS) entry which is preliminary data.</text>
</comment>
<keyword evidence="5" id="KW-1185">Reference proteome</keyword>
<evidence type="ECO:0000256" key="1">
    <source>
        <dbReference type="SAM" id="Phobius"/>
    </source>
</evidence>
<dbReference type="InterPro" id="IPR001633">
    <property type="entry name" value="EAL_dom"/>
</dbReference>
<dbReference type="SMART" id="SM00267">
    <property type="entry name" value="GGDEF"/>
    <property type="match status" value="1"/>
</dbReference>
<dbReference type="PROSITE" id="PS50887">
    <property type="entry name" value="GGDEF"/>
    <property type="match status" value="1"/>
</dbReference>
<dbReference type="InterPro" id="IPR035919">
    <property type="entry name" value="EAL_sf"/>
</dbReference>
<dbReference type="PANTHER" id="PTHR33121">
    <property type="entry name" value="CYCLIC DI-GMP PHOSPHODIESTERASE PDEF"/>
    <property type="match status" value="1"/>
</dbReference>
<dbReference type="Pfam" id="PF00563">
    <property type="entry name" value="EAL"/>
    <property type="match status" value="1"/>
</dbReference>
<dbReference type="InterPro" id="IPR050706">
    <property type="entry name" value="Cyclic-di-GMP_PDE-like"/>
</dbReference>
<dbReference type="SMART" id="SM00052">
    <property type="entry name" value="EAL"/>
    <property type="match status" value="1"/>
</dbReference>
<dbReference type="Gene3D" id="3.30.70.270">
    <property type="match status" value="1"/>
</dbReference>
<dbReference type="PANTHER" id="PTHR33121:SF79">
    <property type="entry name" value="CYCLIC DI-GMP PHOSPHODIESTERASE PDED-RELATED"/>
    <property type="match status" value="1"/>
</dbReference>
<protein>
    <submittedName>
        <fullName evidence="4">Bifunctional diguanylate cyclase/phosphodiesterase</fullName>
    </submittedName>
</protein>
<name>A0ABW1WVN3_9HYPH</name>